<dbReference type="Pfam" id="PF20616">
    <property type="entry name" value="Caps_syn_GfcC_N"/>
    <property type="match status" value="1"/>
</dbReference>
<organism evidence="4 5">
    <name type="scientific">Vibrio europaeus</name>
    <dbReference type="NCBI Taxonomy" id="300876"/>
    <lineage>
        <taxon>Bacteria</taxon>
        <taxon>Pseudomonadati</taxon>
        <taxon>Pseudomonadota</taxon>
        <taxon>Gammaproteobacteria</taxon>
        <taxon>Vibrionales</taxon>
        <taxon>Vibrionaceae</taxon>
        <taxon>Vibrio</taxon>
        <taxon>Vibrio oreintalis group</taxon>
    </lineage>
</organism>
<evidence type="ECO:0008006" key="6">
    <source>
        <dbReference type="Google" id="ProtNLM"/>
    </source>
</evidence>
<sequence length="248" mass="27618">MKRLTLFLSLSIAPLISSASENTLSISLPSEQIILHYNNPVRLDQVLSDTVSQSHNSSILVSPSTNQLFNLVKEPQITSKKRSVIKRLNQLASSEPQLKLPINGIVKQIASWDVGYKESISLDFDVVRVFSHANPLLVGRYELLVQGHKESVLVEGLVSTPKQIKFLATKSISDYLSDCSLSREANSSFAWVIYPDGTYMRSGFAYWNNENQSLAPGSSIFIGFNLDTKEVLSLEQDIVDLITMRRGL</sequence>
<dbReference type="Proteomes" id="UP000501443">
    <property type="component" value="Chromosome 2"/>
</dbReference>
<keyword evidence="1" id="KW-0732">Signal</keyword>
<feature type="chain" id="PRO_5042172761" description="Capsule biosynthesis GfcC-like C-terminal domain-containing protein" evidence="1">
    <location>
        <begin position="20"/>
        <end position="248"/>
    </location>
</feature>
<evidence type="ECO:0000259" key="2">
    <source>
        <dbReference type="Pfam" id="PF06251"/>
    </source>
</evidence>
<dbReference type="EMBL" id="CP053543">
    <property type="protein sequence ID" value="QJY38873.1"/>
    <property type="molecule type" value="Genomic_DNA"/>
</dbReference>
<dbReference type="InterPro" id="IPR010425">
    <property type="entry name" value="Caps_synth_GfcC-like_C"/>
</dbReference>
<accession>A0AAE7DZ41</accession>
<gene>
    <name evidence="4" type="ORF">HOO69_20145</name>
</gene>
<feature type="signal peptide" evidence="1">
    <location>
        <begin position="1"/>
        <end position="19"/>
    </location>
</feature>
<dbReference type="AlphaFoldDB" id="A0AAE7DZ41"/>
<dbReference type="Gene3D" id="3.10.20.700">
    <property type="match status" value="1"/>
</dbReference>
<feature type="domain" description="Capsule biosynthesis GfcC-like N-terminal" evidence="3">
    <location>
        <begin position="21"/>
        <end position="146"/>
    </location>
</feature>
<dbReference type="RefSeq" id="WP_171802958.1">
    <property type="nucleotide sequence ID" value="NZ_CP053543.1"/>
</dbReference>
<protein>
    <recommendedName>
        <fullName evidence="6">Capsule biosynthesis GfcC-like C-terminal domain-containing protein</fullName>
    </recommendedName>
</protein>
<name>A0AAE7DZ41_9VIBR</name>
<proteinExistence type="predicted"/>
<dbReference type="InterPro" id="IPR046459">
    <property type="entry name" value="Caps_syn_GfcC_N"/>
</dbReference>
<dbReference type="Gene3D" id="3.10.560.10">
    <property type="entry name" value="Outer membrane lipoprotein wza domain like"/>
    <property type="match status" value="1"/>
</dbReference>
<dbReference type="Pfam" id="PF06251">
    <property type="entry name" value="Caps_syn_GfcC_C"/>
    <property type="match status" value="1"/>
</dbReference>
<evidence type="ECO:0000313" key="5">
    <source>
        <dbReference type="Proteomes" id="UP000501443"/>
    </source>
</evidence>
<feature type="domain" description="Capsule biosynthesis GfcC-like C-terminal" evidence="2">
    <location>
        <begin position="162"/>
        <end position="245"/>
    </location>
</feature>
<evidence type="ECO:0000259" key="3">
    <source>
        <dbReference type="Pfam" id="PF20616"/>
    </source>
</evidence>
<evidence type="ECO:0000256" key="1">
    <source>
        <dbReference type="SAM" id="SignalP"/>
    </source>
</evidence>
<evidence type="ECO:0000313" key="4">
    <source>
        <dbReference type="EMBL" id="QJY38873.1"/>
    </source>
</evidence>
<reference evidence="4 5" key="1">
    <citation type="submission" date="2020-05" db="EMBL/GenBank/DDBJ databases">
        <title>First description outside Europe of the emergent pathogen for shellfish aquaculture Vibrio europaeus.</title>
        <authorList>
            <person name="Dubert J."/>
            <person name="Rojas R."/>
        </authorList>
    </citation>
    <scope>NUCLEOTIDE SEQUENCE [LARGE SCALE GENOMIC DNA]</scope>
    <source>
        <strain evidence="4 5">NPI-1</strain>
    </source>
</reference>